<dbReference type="InterPro" id="IPR027806">
    <property type="entry name" value="HARBI1_dom"/>
</dbReference>
<dbReference type="GO" id="GO:0046872">
    <property type="term" value="F:metal ion binding"/>
    <property type="evidence" value="ECO:0007669"/>
    <property type="project" value="UniProtKB-KW"/>
</dbReference>
<dbReference type="RefSeq" id="WP_191842583.1">
    <property type="nucleotide sequence ID" value="NZ_BAAALB010000024.1"/>
</dbReference>
<evidence type="ECO:0000259" key="3">
    <source>
        <dbReference type="Pfam" id="PF13359"/>
    </source>
</evidence>
<comment type="caution">
    <text evidence="5">The sequence shown here is derived from an EMBL/GenBank/DDBJ whole genome shotgun (WGS) entry which is preliminary data.</text>
</comment>
<comment type="cofactor">
    <cofactor evidence="1">
        <name>a divalent metal cation</name>
        <dbReference type="ChEBI" id="CHEBI:60240"/>
    </cofactor>
</comment>
<dbReference type="EMBL" id="BONG01000023">
    <property type="protein sequence ID" value="GIF90455.1"/>
    <property type="molecule type" value="Genomic_DNA"/>
</dbReference>
<accession>A0A8J3NTR8</accession>
<sequence>MTGLTSDQADRLVLDVYAHVDLDPARRRRAVGPYRAVLVVLLYLRHNLSQTLLAELFGCSQPTVSRLITRLTPAVTKVLTPYAEQAADRDLRSTIRVDGFVAPTGDRRKNTYTSGMYSGKRHRCGFNIQVVGSFHGRLVLTGAPQPGAMHDAKAWRESGLAAKFEGRLHADGGPGGFADTAYTGTGLCVPVRRQKGQALTESTREYNRAIASRRASVERVIAHLKNWRLLATGYRGMLDRFPMYLDAITKLEIYRTS</sequence>
<dbReference type="Pfam" id="PF13613">
    <property type="entry name" value="HTH_Tnp_4"/>
    <property type="match status" value="1"/>
</dbReference>
<evidence type="ECO:0000256" key="2">
    <source>
        <dbReference type="ARBA" id="ARBA00022723"/>
    </source>
</evidence>
<feature type="domain" description="DDE Tnp4" evidence="3">
    <location>
        <begin position="97"/>
        <end position="243"/>
    </location>
</feature>
<dbReference type="Pfam" id="PF13359">
    <property type="entry name" value="DDE_Tnp_4"/>
    <property type="match status" value="1"/>
</dbReference>
<feature type="domain" description="Transposase Helix-turn-helix" evidence="4">
    <location>
        <begin position="37"/>
        <end position="79"/>
    </location>
</feature>
<keyword evidence="2" id="KW-0479">Metal-binding</keyword>
<dbReference type="AlphaFoldDB" id="A0A8J3NTR8"/>
<evidence type="ECO:0000313" key="6">
    <source>
        <dbReference type="Proteomes" id="UP000619293"/>
    </source>
</evidence>
<name>A0A8J3NTR8_9ACTN</name>
<evidence type="ECO:0000259" key="4">
    <source>
        <dbReference type="Pfam" id="PF13613"/>
    </source>
</evidence>
<gene>
    <name evidence="5" type="ORF">Cch02nite_38990</name>
</gene>
<organism evidence="5 6">
    <name type="scientific">Catellatospora chokoriensis</name>
    <dbReference type="NCBI Taxonomy" id="310353"/>
    <lineage>
        <taxon>Bacteria</taxon>
        <taxon>Bacillati</taxon>
        <taxon>Actinomycetota</taxon>
        <taxon>Actinomycetes</taxon>
        <taxon>Micromonosporales</taxon>
        <taxon>Micromonosporaceae</taxon>
        <taxon>Catellatospora</taxon>
    </lineage>
</organism>
<dbReference type="InterPro" id="IPR027805">
    <property type="entry name" value="Transposase_HTH_dom"/>
</dbReference>
<dbReference type="Proteomes" id="UP000619293">
    <property type="component" value="Unassembled WGS sequence"/>
</dbReference>
<dbReference type="Gene3D" id="1.10.10.60">
    <property type="entry name" value="Homeodomain-like"/>
    <property type="match status" value="1"/>
</dbReference>
<proteinExistence type="predicted"/>
<evidence type="ECO:0008006" key="7">
    <source>
        <dbReference type="Google" id="ProtNLM"/>
    </source>
</evidence>
<reference evidence="5 6" key="1">
    <citation type="submission" date="2021-01" db="EMBL/GenBank/DDBJ databases">
        <title>Whole genome shotgun sequence of Catellatospora chokoriensis NBRC 107358.</title>
        <authorList>
            <person name="Komaki H."/>
            <person name="Tamura T."/>
        </authorList>
    </citation>
    <scope>NUCLEOTIDE SEQUENCE [LARGE SCALE GENOMIC DNA]</scope>
    <source>
        <strain evidence="5 6">NBRC 107358</strain>
    </source>
</reference>
<evidence type="ECO:0000256" key="1">
    <source>
        <dbReference type="ARBA" id="ARBA00001968"/>
    </source>
</evidence>
<protein>
    <recommendedName>
        <fullName evidence="7">DDE superfamily endonuclease</fullName>
    </recommendedName>
</protein>
<evidence type="ECO:0000313" key="5">
    <source>
        <dbReference type="EMBL" id="GIF90455.1"/>
    </source>
</evidence>
<keyword evidence="6" id="KW-1185">Reference proteome</keyword>